<evidence type="ECO:0000313" key="1">
    <source>
        <dbReference type="EMBL" id="KAH3729894.1"/>
    </source>
</evidence>
<protein>
    <submittedName>
        <fullName evidence="1">Uncharacterized protein</fullName>
    </submittedName>
</protein>
<reference evidence="1" key="1">
    <citation type="journal article" date="2019" name="bioRxiv">
        <title>The Genome of the Zebra Mussel, Dreissena polymorpha: A Resource for Invasive Species Research.</title>
        <authorList>
            <person name="McCartney M.A."/>
            <person name="Auch B."/>
            <person name="Kono T."/>
            <person name="Mallez S."/>
            <person name="Zhang Y."/>
            <person name="Obille A."/>
            <person name="Becker A."/>
            <person name="Abrahante J.E."/>
            <person name="Garbe J."/>
            <person name="Badalamenti J.P."/>
            <person name="Herman A."/>
            <person name="Mangelson H."/>
            <person name="Liachko I."/>
            <person name="Sullivan S."/>
            <person name="Sone E.D."/>
            <person name="Koren S."/>
            <person name="Silverstein K.A.T."/>
            <person name="Beckman K.B."/>
            <person name="Gohl D.M."/>
        </authorList>
    </citation>
    <scope>NUCLEOTIDE SEQUENCE</scope>
    <source>
        <strain evidence="1">Duluth1</strain>
        <tissue evidence="1">Whole animal</tissue>
    </source>
</reference>
<name>A0A9D4HSN6_DREPO</name>
<organism evidence="1 2">
    <name type="scientific">Dreissena polymorpha</name>
    <name type="common">Zebra mussel</name>
    <name type="synonym">Mytilus polymorpha</name>
    <dbReference type="NCBI Taxonomy" id="45954"/>
    <lineage>
        <taxon>Eukaryota</taxon>
        <taxon>Metazoa</taxon>
        <taxon>Spiralia</taxon>
        <taxon>Lophotrochozoa</taxon>
        <taxon>Mollusca</taxon>
        <taxon>Bivalvia</taxon>
        <taxon>Autobranchia</taxon>
        <taxon>Heteroconchia</taxon>
        <taxon>Euheterodonta</taxon>
        <taxon>Imparidentia</taxon>
        <taxon>Neoheterodontei</taxon>
        <taxon>Myida</taxon>
        <taxon>Dreissenoidea</taxon>
        <taxon>Dreissenidae</taxon>
        <taxon>Dreissena</taxon>
    </lineage>
</organism>
<reference evidence="1" key="2">
    <citation type="submission" date="2020-11" db="EMBL/GenBank/DDBJ databases">
        <authorList>
            <person name="McCartney M.A."/>
            <person name="Auch B."/>
            <person name="Kono T."/>
            <person name="Mallez S."/>
            <person name="Becker A."/>
            <person name="Gohl D.M."/>
            <person name="Silverstein K.A.T."/>
            <person name="Koren S."/>
            <person name="Bechman K.B."/>
            <person name="Herman A."/>
            <person name="Abrahante J.E."/>
            <person name="Garbe J."/>
        </authorList>
    </citation>
    <scope>NUCLEOTIDE SEQUENCE</scope>
    <source>
        <strain evidence="1">Duluth1</strain>
        <tissue evidence="1">Whole animal</tissue>
    </source>
</reference>
<dbReference type="Proteomes" id="UP000828390">
    <property type="component" value="Unassembled WGS sequence"/>
</dbReference>
<gene>
    <name evidence="1" type="ORF">DPMN_055872</name>
</gene>
<evidence type="ECO:0000313" key="2">
    <source>
        <dbReference type="Proteomes" id="UP000828390"/>
    </source>
</evidence>
<comment type="caution">
    <text evidence="1">The sequence shown here is derived from an EMBL/GenBank/DDBJ whole genome shotgun (WGS) entry which is preliminary data.</text>
</comment>
<accession>A0A9D4HSN6</accession>
<dbReference type="AlphaFoldDB" id="A0A9D4HSN6"/>
<sequence>MSLHNDCLICEIIGVLTGSAYFIPVSGRRPIMCVLRMSCRPAGGSTSSSEEESSAKFNGICCWGRWIGKTTSLGGTGTELTSTPWTVLLLWALGGPDVPFSGDGTARGIGVGWAGGCGA</sequence>
<dbReference type="EMBL" id="JAIWYP010000012">
    <property type="protein sequence ID" value="KAH3729894.1"/>
    <property type="molecule type" value="Genomic_DNA"/>
</dbReference>
<proteinExistence type="predicted"/>
<keyword evidence="2" id="KW-1185">Reference proteome</keyword>